<dbReference type="AlphaFoldDB" id="A0A380JNA0"/>
<name>A0A380JNA0_9STRE</name>
<organism evidence="1 2">
    <name type="scientific">Streptococcus equi subsp. equi</name>
    <dbReference type="NCBI Taxonomy" id="148942"/>
    <lineage>
        <taxon>Bacteria</taxon>
        <taxon>Bacillati</taxon>
        <taxon>Bacillota</taxon>
        <taxon>Bacilli</taxon>
        <taxon>Lactobacillales</taxon>
        <taxon>Streptococcaceae</taxon>
        <taxon>Streptococcus</taxon>
    </lineage>
</organism>
<protein>
    <submittedName>
        <fullName evidence="1">Uncharacterized protein</fullName>
    </submittedName>
</protein>
<evidence type="ECO:0000313" key="2">
    <source>
        <dbReference type="Proteomes" id="UP000254461"/>
    </source>
</evidence>
<reference evidence="1 2" key="1">
    <citation type="submission" date="2018-06" db="EMBL/GenBank/DDBJ databases">
        <authorList>
            <consortium name="Pathogen Informatics"/>
            <person name="Doyle S."/>
        </authorList>
    </citation>
    <scope>NUCLEOTIDE SEQUENCE [LARGE SCALE GENOMIC DNA]</scope>
    <source>
        <strain evidence="1 2">NCTC12092</strain>
    </source>
</reference>
<evidence type="ECO:0000313" key="1">
    <source>
        <dbReference type="EMBL" id="SUN44600.1"/>
    </source>
</evidence>
<dbReference type="RefSeq" id="WP_115250271.1">
    <property type="nucleotide sequence ID" value="NZ_UHFF01000002.1"/>
</dbReference>
<gene>
    <name evidence="1" type="ORF">NCTC12092_00151</name>
</gene>
<dbReference type="Proteomes" id="UP000254461">
    <property type="component" value="Unassembled WGS sequence"/>
</dbReference>
<proteinExistence type="predicted"/>
<sequence length="86" mass="10275">MEAMEVIRIRDVIIEKISACDEELAHIFGYSKRQATERRREMQKLPSQQEHLRDGGQLVTIKGFDSYLKYRGTQDWKKEMEKMKKI</sequence>
<dbReference type="EMBL" id="UHFF01000002">
    <property type="protein sequence ID" value="SUN44600.1"/>
    <property type="molecule type" value="Genomic_DNA"/>
</dbReference>
<accession>A0A380JNA0</accession>